<comment type="caution">
    <text evidence="4">The sequence shown here is derived from an EMBL/GenBank/DDBJ whole genome shotgun (WGS) entry which is preliminary data.</text>
</comment>
<gene>
    <name evidence="4" type="ORF">AAFF_G00399310</name>
</gene>
<dbReference type="EMBL" id="JAINUG010000078">
    <property type="protein sequence ID" value="KAJ8400237.1"/>
    <property type="molecule type" value="Genomic_DNA"/>
</dbReference>
<dbReference type="AlphaFoldDB" id="A0AAD7SDC2"/>
<feature type="compositionally biased region" description="Basic and acidic residues" evidence="3">
    <location>
        <begin position="70"/>
        <end position="80"/>
    </location>
</feature>
<organism evidence="4 5">
    <name type="scientific">Aldrovandia affinis</name>
    <dbReference type="NCBI Taxonomy" id="143900"/>
    <lineage>
        <taxon>Eukaryota</taxon>
        <taxon>Metazoa</taxon>
        <taxon>Chordata</taxon>
        <taxon>Craniata</taxon>
        <taxon>Vertebrata</taxon>
        <taxon>Euteleostomi</taxon>
        <taxon>Actinopterygii</taxon>
        <taxon>Neopterygii</taxon>
        <taxon>Teleostei</taxon>
        <taxon>Notacanthiformes</taxon>
        <taxon>Halosauridae</taxon>
        <taxon>Aldrovandia</taxon>
    </lineage>
</organism>
<dbReference type="Proteomes" id="UP001221898">
    <property type="component" value="Unassembled WGS sequence"/>
</dbReference>
<reference evidence="4" key="1">
    <citation type="journal article" date="2023" name="Science">
        <title>Genome structures resolve the early diversification of teleost fishes.</title>
        <authorList>
            <person name="Parey E."/>
            <person name="Louis A."/>
            <person name="Montfort J."/>
            <person name="Bouchez O."/>
            <person name="Roques C."/>
            <person name="Iampietro C."/>
            <person name="Lluch J."/>
            <person name="Castinel A."/>
            <person name="Donnadieu C."/>
            <person name="Desvignes T."/>
            <person name="Floi Bucao C."/>
            <person name="Jouanno E."/>
            <person name="Wen M."/>
            <person name="Mejri S."/>
            <person name="Dirks R."/>
            <person name="Jansen H."/>
            <person name="Henkel C."/>
            <person name="Chen W.J."/>
            <person name="Zahm M."/>
            <person name="Cabau C."/>
            <person name="Klopp C."/>
            <person name="Thompson A.W."/>
            <person name="Robinson-Rechavi M."/>
            <person name="Braasch I."/>
            <person name="Lecointre G."/>
            <person name="Bobe J."/>
            <person name="Postlethwait J.H."/>
            <person name="Berthelot C."/>
            <person name="Roest Crollius H."/>
            <person name="Guiguen Y."/>
        </authorList>
    </citation>
    <scope>NUCLEOTIDE SEQUENCE</scope>
    <source>
        <strain evidence="4">NC1722</strain>
    </source>
</reference>
<sequence>MEATSSYTFDSREYSPSFKRRRTVEDFNKFCTFVLAYAGYIPYPQEEGPLRSSSSPPNSTGSTGDSDGWETPRCDRDHDLPSASDPPPPRPKNCKSFAGFNGPEKRGGDHPEPMKRSKSTGLLLDGRQKADKAKRKRKLRMREGPEQRAPTGKAEAGLPFLGRPIKEEPLDGFSASTLYGRTADPERSEATPGSFGACPIFSTDTPGFSVRCKEEPDVGRLCWEPTTTFKGVRSGATAREGGGGGGGGGG</sequence>
<evidence type="ECO:0000256" key="1">
    <source>
        <dbReference type="ARBA" id="ARBA00004123"/>
    </source>
</evidence>
<dbReference type="GO" id="GO:0003682">
    <property type="term" value="F:chromatin binding"/>
    <property type="evidence" value="ECO:0007669"/>
    <property type="project" value="TreeGrafter"/>
</dbReference>
<dbReference type="PANTHER" id="PTHR14571">
    <property type="entry name" value="HISTONE-LYSINE N-METHYLTRANSFERASE SET-26-RELATED"/>
    <property type="match status" value="1"/>
</dbReference>
<dbReference type="GO" id="GO:0007076">
    <property type="term" value="P:mitotic chromosome condensation"/>
    <property type="evidence" value="ECO:0007669"/>
    <property type="project" value="TreeGrafter"/>
</dbReference>
<keyword evidence="5" id="KW-1185">Reference proteome</keyword>
<keyword evidence="2" id="KW-0539">Nucleus</keyword>
<feature type="compositionally biased region" description="Low complexity" evidence="3">
    <location>
        <begin position="52"/>
        <end position="66"/>
    </location>
</feature>
<feature type="compositionally biased region" description="Basic and acidic residues" evidence="3">
    <location>
        <begin position="103"/>
        <end position="115"/>
    </location>
</feature>
<proteinExistence type="predicted"/>
<name>A0AAD7SDC2_9TELE</name>
<dbReference type="GO" id="GO:0005634">
    <property type="term" value="C:nucleus"/>
    <property type="evidence" value="ECO:0007669"/>
    <property type="project" value="UniProtKB-SubCell"/>
</dbReference>
<accession>A0AAD7SDC2</accession>
<evidence type="ECO:0000313" key="5">
    <source>
        <dbReference type="Proteomes" id="UP001221898"/>
    </source>
</evidence>
<evidence type="ECO:0000256" key="3">
    <source>
        <dbReference type="SAM" id="MobiDB-lite"/>
    </source>
</evidence>
<evidence type="ECO:0000313" key="4">
    <source>
        <dbReference type="EMBL" id="KAJ8400237.1"/>
    </source>
</evidence>
<feature type="region of interest" description="Disordered" evidence="3">
    <location>
        <begin position="44"/>
        <end position="169"/>
    </location>
</feature>
<dbReference type="PANTHER" id="PTHR14571:SF13">
    <property type="entry name" value="PHD FINGER PROTEIN 13"/>
    <property type="match status" value="1"/>
</dbReference>
<evidence type="ECO:0000256" key="2">
    <source>
        <dbReference type="ARBA" id="ARBA00023242"/>
    </source>
</evidence>
<comment type="subcellular location">
    <subcellularLocation>
        <location evidence="1">Nucleus</location>
    </subcellularLocation>
</comment>
<protein>
    <submittedName>
        <fullName evidence="4">Uncharacterized protein</fullName>
    </submittedName>
</protein>